<dbReference type="CDD" id="cd00555">
    <property type="entry name" value="Maf"/>
    <property type="match status" value="1"/>
</dbReference>
<comment type="subcellular location">
    <subcellularLocation>
        <location evidence="4">Cytoplasm</location>
    </subcellularLocation>
</comment>
<keyword evidence="6" id="KW-1185">Reference proteome</keyword>
<dbReference type="EMBL" id="JAAMOW010000007">
    <property type="protein sequence ID" value="NGY05967.1"/>
    <property type="molecule type" value="Genomic_DNA"/>
</dbReference>
<reference evidence="5 6" key="1">
    <citation type="journal article" date="2014" name="Int. J. Syst. Evol. Microbiol.">
        <title>Solimonas terrae sp. nov., isolated from soil.</title>
        <authorList>
            <person name="Kim S.J."/>
            <person name="Moon J.Y."/>
            <person name="Weon H.Y."/>
            <person name="Ahn J.H."/>
            <person name="Chen W.M."/>
            <person name="Kwon S.W."/>
        </authorList>
    </citation>
    <scope>NUCLEOTIDE SEQUENCE [LARGE SCALE GENOMIC DNA]</scope>
    <source>
        <strain evidence="5 6">KIS83-12</strain>
    </source>
</reference>
<dbReference type="GO" id="GO:0009117">
    <property type="term" value="P:nucleotide metabolic process"/>
    <property type="evidence" value="ECO:0007669"/>
    <property type="project" value="UniProtKB-KW"/>
</dbReference>
<dbReference type="InterPro" id="IPR029001">
    <property type="entry name" value="ITPase-like_fam"/>
</dbReference>
<comment type="cofactor">
    <cofactor evidence="1 4">
        <name>a divalent metal cation</name>
        <dbReference type="ChEBI" id="CHEBI:60240"/>
    </cofactor>
</comment>
<sequence>MEPQLLLASQSPRRAELLQQFGLRFVVAPADIVEQVEAGETAADYARRIALAKARAGWQRSTLGLPVLGADTDVVLDGRILGKPRDRDDALAMLAALSDREHEVYSAAAVVHDACEAVALSVTRVRFAAIAPAQAAAYWASGEPADKAGSYGIQGLGALFVTEISGSYSGVVGLPLFETAALLKQFGIEPLFLPSRA</sequence>
<dbReference type="Proteomes" id="UP000472676">
    <property type="component" value="Unassembled WGS sequence"/>
</dbReference>
<dbReference type="GO" id="GO:0005737">
    <property type="term" value="C:cytoplasm"/>
    <property type="evidence" value="ECO:0007669"/>
    <property type="project" value="UniProtKB-SubCell"/>
</dbReference>
<feature type="active site" description="Proton acceptor" evidence="4">
    <location>
        <position position="71"/>
    </location>
</feature>
<comment type="similarity">
    <text evidence="4">Belongs to the Maf family. YhdE subfamily.</text>
</comment>
<dbReference type="InterPro" id="IPR003697">
    <property type="entry name" value="Maf-like"/>
</dbReference>
<dbReference type="GO" id="GO:0047429">
    <property type="term" value="F:nucleoside triphosphate diphosphatase activity"/>
    <property type="evidence" value="ECO:0007669"/>
    <property type="project" value="UniProtKB-EC"/>
</dbReference>
<dbReference type="PANTHER" id="PTHR43213:SF5">
    <property type="entry name" value="BIFUNCTIONAL DTTP_UTP PYROPHOSPHATASE_METHYLTRANSFERASE PROTEIN-RELATED"/>
    <property type="match status" value="1"/>
</dbReference>
<evidence type="ECO:0000313" key="5">
    <source>
        <dbReference type="EMBL" id="NGY05967.1"/>
    </source>
</evidence>
<comment type="caution">
    <text evidence="5">The sequence shown here is derived from an EMBL/GenBank/DDBJ whole genome shotgun (WGS) entry which is preliminary data.</text>
</comment>
<organism evidence="5 6">
    <name type="scientific">Solimonas terrae</name>
    <dbReference type="NCBI Taxonomy" id="1396819"/>
    <lineage>
        <taxon>Bacteria</taxon>
        <taxon>Pseudomonadati</taxon>
        <taxon>Pseudomonadota</taxon>
        <taxon>Gammaproteobacteria</taxon>
        <taxon>Nevskiales</taxon>
        <taxon>Nevskiaceae</taxon>
        <taxon>Solimonas</taxon>
    </lineage>
</organism>
<feature type="site" description="Important for substrate specificity" evidence="4">
    <location>
        <position position="13"/>
    </location>
</feature>
<evidence type="ECO:0000256" key="2">
    <source>
        <dbReference type="ARBA" id="ARBA00022801"/>
    </source>
</evidence>
<comment type="catalytic activity">
    <reaction evidence="4">
        <text>dTTP + H2O = dTMP + diphosphate + H(+)</text>
        <dbReference type="Rhea" id="RHEA:28534"/>
        <dbReference type="ChEBI" id="CHEBI:15377"/>
        <dbReference type="ChEBI" id="CHEBI:15378"/>
        <dbReference type="ChEBI" id="CHEBI:33019"/>
        <dbReference type="ChEBI" id="CHEBI:37568"/>
        <dbReference type="ChEBI" id="CHEBI:63528"/>
        <dbReference type="EC" id="3.6.1.9"/>
    </reaction>
</comment>
<dbReference type="RefSeq" id="WP_166258517.1">
    <property type="nucleotide sequence ID" value="NZ_JAAMOW010000007.1"/>
</dbReference>
<feature type="site" description="Important for substrate specificity" evidence="4">
    <location>
        <position position="72"/>
    </location>
</feature>
<dbReference type="SUPFAM" id="SSF52972">
    <property type="entry name" value="ITPase-like"/>
    <property type="match status" value="1"/>
</dbReference>
<protein>
    <recommendedName>
        <fullName evidence="4">dTTP/UTP pyrophosphatase</fullName>
        <shortName evidence="4">dTTPase/UTPase</shortName>
        <ecNumber evidence="4">3.6.1.9</ecNumber>
    </recommendedName>
    <alternativeName>
        <fullName evidence="4">Nucleoside triphosphate pyrophosphatase</fullName>
    </alternativeName>
    <alternativeName>
        <fullName evidence="4">Nucleotide pyrophosphatase</fullName>
        <shortName evidence="4">Nucleotide PPase</shortName>
    </alternativeName>
</protein>
<comment type="caution">
    <text evidence="4">Lacks conserved residue(s) required for the propagation of feature annotation.</text>
</comment>
<comment type="catalytic activity">
    <reaction evidence="4">
        <text>UTP + H2O = UMP + diphosphate + H(+)</text>
        <dbReference type="Rhea" id="RHEA:29395"/>
        <dbReference type="ChEBI" id="CHEBI:15377"/>
        <dbReference type="ChEBI" id="CHEBI:15378"/>
        <dbReference type="ChEBI" id="CHEBI:33019"/>
        <dbReference type="ChEBI" id="CHEBI:46398"/>
        <dbReference type="ChEBI" id="CHEBI:57865"/>
        <dbReference type="EC" id="3.6.1.9"/>
    </reaction>
</comment>
<gene>
    <name evidence="5" type="ORF">G7Y85_14425</name>
</gene>
<name>A0A6M2BVI4_9GAMM</name>
<comment type="function">
    <text evidence="4">Nucleoside triphosphate pyrophosphatase that hydrolyzes dTTP and UTP. May have a dual role in cell division arrest and in preventing the incorporation of modified nucleotides into cellular nucleic acids.</text>
</comment>
<accession>A0A6M2BVI4</accession>
<evidence type="ECO:0000313" key="6">
    <source>
        <dbReference type="Proteomes" id="UP000472676"/>
    </source>
</evidence>
<keyword evidence="4" id="KW-0963">Cytoplasm</keyword>
<proteinExistence type="inferred from homology"/>
<evidence type="ECO:0000256" key="4">
    <source>
        <dbReference type="HAMAP-Rule" id="MF_00528"/>
    </source>
</evidence>
<dbReference type="Pfam" id="PF02545">
    <property type="entry name" value="Maf"/>
    <property type="match status" value="1"/>
</dbReference>
<dbReference type="PIRSF" id="PIRSF006305">
    <property type="entry name" value="Maf"/>
    <property type="match status" value="1"/>
</dbReference>
<dbReference type="HAMAP" id="MF_00528">
    <property type="entry name" value="Maf"/>
    <property type="match status" value="1"/>
</dbReference>
<evidence type="ECO:0000256" key="1">
    <source>
        <dbReference type="ARBA" id="ARBA00001968"/>
    </source>
</evidence>
<evidence type="ECO:0000256" key="3">
    <source>
        <dbReference type="ARBA" id="ARBA00023080"/>
    </source>
</evidence>
<dbReference type="Gene3D" id="3.90.950.10">
    <property type="match status" value="1"/>
</dbReference>
<keyword evidence="3 4" id="KW-0546">Nucleotide metabolism</keyword>
<dbReference type="AlphaFoldDB" id="A0A6M2BVI4"/>
<feature type="site" description="Important for substrate specificity" evidence="4">
    <location>
        <position position="154"/>
    </location>
</feature>
<keyword evidence="2 4" id="KW-0378">Hydrolase</keyword>
<dbReference type="NCBIfam" id="TIGR00172">
    <property type="entry name" value="maf"/>
    <property type="match status" value="1"/>
</dbReference>
<dbReference type="PANTHER" id="PTHR43213">
    <property type="entry name" value="BIFUNCTIONAL DTTP/UTP PYROPHOSPHATASE/METHYLTRANSFERASE PROTEIN-RELATED"/>
    <property type="match status" value="1"/>
</dbReference>
<dbReference type="EC" id="3.6.1.9" evidence="4"/>